<dbReference type="HOGENOM" id="CLU_747399_0_0_0"/>
<dbReference type="STRING" id="765420.OSCT_0027"/>
<evidence type="ECO:0000313" key="3">
    <source>
        <dbReference type="Proteomes" id="UP000054010"/>
    </source>
</evidence>
<protein>
    <submittedName>
        <fullName evidence="2">Glycosyl transferase group 1</fullName>
    </submittedName>
</protein>
<evidence type="ECO:0000259" key="1">
    <source>
        <dbReference type="Pfam" id="PF00534"/>
    </source>
</evidence>
<dbReference type="SUPFAM" id="SSF53756">
    <property type="entry name" value="UDP-Glycosyltransferase/glycogen phosphorylase"/>
    <property type="match status" value="1"/>
</dbReference>
<dbReference type="Gene3D" id="3.40.50.2000">
    <property type="entry name" value="Glycogen Phosphorylase B"/>
    <property type="match status" value="2"/>
</dbReference>
<dbReference type="AlphaFoldDB" id="E1I9M6"/>
<organism evidence="2 3">
    <name type="scientific">Oscillochloris trichoides DG-6</name>
    <dbReference type="NCBI Taxonomy" id="765420"/>
    <lineage>
        <taxon>Bacteria</taxon>
        <taxon>Bacillati</taxon>
        <taxon>Chloroflexota</taxon>
        <taxon>Chloroflexia</taxon>
        <taxon>Chloroflexales</taxon>
        <taxon>Chloroflexineae</taxon>
        <taxon>Oscillochloridaceae</taxon>
        <taxon>Oscillochloris</taxon>
    </lineage>
</organism>
<dbReference type="PANTHER" id="PTHR12526:SF590">
    <property type="entry name" value="ALPHA-MALTOSE-1-PHOSPHATE SYNTHASE"/>
    <property type="match status" value="1"/>
</dbReference>
<dbReference type="OrthoDB" id="9775208at2"/>
<comment type="caution">
    <text evidence="2">The sequence shown here is derived from an EMBL/GenBank/DDBJ whole genome shotgun (WGS) entry which is preliminary data.</text>
</comment>
<reference evidence="2 3" key="1">
    <citation type="journal article" date="2011" name="J. Bacteriol.">
        <title>Draft genome sequence of the anoxygenic filamentous phototrophic bacterium Oscillochloris trichoides subsp. DG-6.</title>
        <authorList>
            <person name="Kuznetsov B.B."/>
            <person name="Ivanovsky R.N."/>
            <person name="Keppen O.I."/>
            <person name="Sukhacheva M.V."/>
            <person name="Bumazhkin B.K."/>
            <person name="Patutina E.O."/>
            <person name="Beletsky A.V."/>
            <person name="Mardanov A.V."/>
            <person name="Baslerov R.V."/>
            <person name="Panteleeva A.N."/>
            <person name="Kolganova T.V."/>
            <person name="Ravin N.V."/>
            <person name="Skryabin K.G."/>
        </authorList>
    </citation>
    <scope>NUCLEOTIDE SEQUENCE [LARGE SCALE GENOMIC DNA]</scope>
    <source>
        <strain evidence="2 3">DG-6</strain>
    </source>
</reference>
<evidence type="ECO:0000313" key="2">
    <source>
        <dbReference type="EMBL" id="EFO82104.1"/>
    </source>
</evidence>
<name>E1I9M6_9CHLR</name>
<accession>E1I9M6</accession>
<dbReference type="InterPro" id="IPR001296">
    <property type="entry name" value="Glyco_trans_1"/>
</dbReference>
<proteinExistence type="predicted"/>
<dbReference type="EMBL" id="ADVR01000001">
    <property type="protein sequence ID" value="EFO82104.1"/>
    <property type="molecule type" value="Genomic_DNA"/>
</dbReference>
<keyword evidence="2" id="KW-0808">Transferase</keyword>
<dbReference type="eggNOG" id="COG0438">
    <property type="taxonomic scope" value="Bacteria"/>
</dbReference>
<keyword evidence="3" id="KW-1185">Reference proteome</keyword>
<gene>
    <name evidence="2" type="ORF">OSCT_0027</name>
</gene>
<feature type="domain" description="Glycosyl transferase family 1" evidence="1">
    <location>
        <begin position="193"/>
        <end position="332"/>
    </location>
</feature>
<dbReference type="GO" id="GO:0016757">
    <property type="term" value="F:glycosyltransferase activity"/>
    <property type="evidence" value="ECO:0007669"/>
    <property type="project" value="InterPro"/>
</dbReference>
<dbReference type="Proteomes" id="UP000054010">
    <property type="component" value="Unassembled WGS sequence"/>
</dbReference>
<dbReference type="CDD" id="cd03801">
    <property type="entry name" value="GT4_PimA-like"/>
    <property type="match status" value="1"/>
</dbReference>
<dbReference type="PANTHER" id="PTHR12526">
    <property type="entry name" value="GLYCOSYLTRANSFERASE"/>
    <property type="match status" value="1"/>
</dbReference>
<dbReference type="Pfam" id="PF00534">
    <property type="entry name" value="Glycos_transf_1"/>
    <property type="match status" value="1"/>
</dbReference>
<sequence>MSHQVLLTVSGTIPADLDAQVKAGQRPQADYRVMAAQFGADLLDYPAARKVSGLIGKLMERVGGPDLMLAWACFTLRKRYRVIVTDGEQIGLPLAAMFKFLGLGRRPRHLMIVHIISVPKKMIFLDRLRVQSQIDRFLVYATAQKQFIERRWKIAPQRVVLTPFMVDSDFFAPSKVQAQQTEPMICAVGLERRDYPTLLKAVTGLPAKVVIAAASPWSKRSDSTQGQMIPANVEVRRFSQHELRRLYADSRFLVMPLENVEFQAGITAILEAMAMERAVICSRTPGQTDAVVEEVTGIYVPPADPVALRAALERLLNQPEVASRMGKAGRQRIEEQMSLQHYAAGLTRLVREAEAQG</sequence>